<dbReference type="AlphaFoldDB" id="A0A0M4EHS4"/>
<evidence type="ECO:0000256" key="2">
    <source>
        <dbReference type="ARBA" id="ARBA00004477"/>
    </source>
</evidence>
<keyword evidence="3" id="KW-0812">Transmembrane</keyword>
<dbReference type="PANTHER" id="PTHR46062">
    <property type="entry name" value="STEROL REGULATORY ELEMENT-BINDING PROTEIN"/>
    <property type="match status" value="1"/>
</dbReference>
<evidence type="ECO:0000256" key="7">
    <source>
        <dbReference type="ARBA" id="ARBA00023125"/>
    </source>
</evidence>
<evidence type="ECO:0000256" key="8">
    <source>
        <dbReference type="ARBA" id="ARBA00023136"/>
    </source>
</evidence>
<evidence type="ECO:0000313" key="14">
    <source>
        <dbReference type="Proteomes" id="UP000494163"/>
    </source>
</evidence>
<dbReference type="OrthoDB" id="2133190at2759"/>
<dbReference type="InterPro" id="IPR036638">
    <property type="entry name" value="HLH_DNA-bd_sf"/>
</dbReference>
<dbReference type="Pfam" id="PF00010">
    <property type="entry name" value="HLH"/>
    <property type="match status" value="1"/>
</dbReference>
<evidence type="ECO:0000256" key="9">
    <source>
        <dbReference type="ARBA" id="ARBA00023163"/>
    </source>
</evidence>
<evidence type="ECO:0000256" key="4">
    <source>
        <dbReference type="ARBA" id="ARBA00022824"/>
    </source>
</evidence>
<evidence type="ECO:0000256" key="10">
    <source>
        <dbReference type="ARBA" id="ARBA00023242"/>
    </source>
</evidence>
<dbReference type="GO" id="GO:0005634">
    <property type="term" value="C:nucleus"/>
    <property type="evidence" value="ECO:0007669"/>
    <property type="project" value="UniProtKB-SubCell"/>
</dbReference>
<dbReference type="InterPro" id="IPR011598">
    <property type="entry name" value="bHLH_dom"/>
</dbReference>
<organism evidence="13 14">
    <name type="scientific">Drosophila busckii</name>
    <name type="common">Fruit fly</name>
    <dbReference type="NCBI Taxonomy" id="30019"/>
    <lineage>
        <taxon>Eukaryota</taxon>
        <taxon>Metazoa</taxon>
        <taxon>Ecdysozoa</taxon>
        <taxon>Arthropoda</taxon>
        <taxon>Hexapoda</taxon>
        <taxon>Insecta</taxon>
        <taxon>Pterygota</taxon>
        <taxon>Neoptera</taxon>
        <taxon>Endopterygota</taxon>
        <taxon>Diptera</taxon>
        <taxon>Brachycera</taxon>
        <taxon>Muscomorpha</taxon>
        <taxon>Ephydroidea</taxon>
        <taxon>Drosophilidae</taxon>
        <taxon>Drosophila</taxon>
    </lineage>
</organism>
<dbReference type="CDD" id="cd11394">
    <property type="entry name" value="bHLHzip_SREBP"/>
    <property type="match status" value="1"/>
</dbReference>
<dbReference type="GO" id="GO:0000978">
    <property type="term" value="F:RNA polymerase II cis-regulatory region sequence-specific DNA binding"/>
    <property type="evidence" value="ECO:0007669"/>
    <property type="project" value="TreeGrafter"/>
</dbReference>
<dbReference type="Proteomes" id="UP000494163">
    <property type="component" value="Chromosome 3L"/>
</dbReference>
<feature type="region of interest" description="Disordered" evidence="11">
    <location>
        <begin position="236"/>
        <end position="255"/>
    </location>
</feature>
<feature type="domain" description="BHLH" evidence="12">
    <location>
        <begin position="283"/>
        <end position="333"/>
    </location>
</feature>
<dbReference type="PANTHER" id="PTHR46062:SF1">
    <property type="entry name" value="LP12374P"/>
    <property type="match status" value="1"/>
</dbReference>
<accession>A0A0M4EHS4</accession>
<keyword evidence="8" id="KW-0472">Membrane</keyword>
<dbReference type="SUPFAM" id="SSF47459">
    <property type="entry name" value="HLH, helix-loop-helix DNA-binding domain"/>
    <property type="match status" value="1"/>
</dbReference>
<dbReference type="PROSITE" id="PS50888">
    <property type="entry name" value="BHLH"/>
    <property type="match status" value="1"/>
</dbReference>
<keyword evidence="9" id="KW-0804">Transcription</keyword>
<dbReference type="EMBL" id="CP012525">
    <property type="protein sequence ID" value="ALC44177.1"/>
    <property type="molecule type" value="Genomic_DNA"/>
</dbReference>
<feature type="compositionally biased region" description="Low complexity" evidence="11">
    <location>
        <begin position="421"/>
        <end position="437"/>
    </location>
</feature>
<dbReference type="STRING" id="30019.A0A0M4EHS4"/>
<dbReference type="SMR" id="A0A0M4EHS4"/>
<keyword evidence="4" id="KW-0256">Endoplasmic reticulum</keyword>
<dbReference type="GO" id="GO:0000981">
    <property type="term" value="F:DNA-binding transcription factor activity, RNA polymerase II-specific"/>
    <property type="evidence" value="ECO:0007669"/>
    <property type="project" value="TreeGrafter"/>
</dbReference>
<dbReference type="GO" id="GO:0046983">
    <property type="term" value="F:protein dimerization activity"/>
    <property type="evidence" value="ECO:0007669"/>
    <property type="project" value="InterPro"/>
</dbReference>
<reference evidence="13 14" key="1">
    <citation type="submission" date="2015-08" db="EMBL/GenBank/DDBJ databases">
        <title>Ancestral chromatin configuration constrains chromatin evolution on differentiating sex chromosomes in Drosophila.</title>
        <authorList>
            <person name="Zhou Q."/>
            <person name="Bachtrog D."/>
        </authorList>
    </citation>
    <scope>NUCLEOTIDE SEQUENCE [LARGE SCALE GENOMIC DNA]</scope>
    <source>
        <tissue evidence="13">Whole larvae</tissue>
    </source>
</reference>
<dbReference type="GO" id="GO:0005789">
    <property type="term" value="C:endoplasmic reticulum membrane"/>
    <property type="evidence" value="ECO:0007669"/>
    <property type="project" value="UniProtKB-SubCell"/>
</dbReference>
<keyword evidence="14" id="KW-1185">Reference proteome</keyword>
<proteinExistence type="predicted"/>
<evidence type="ECO:0000256" key="11">
    <source>
        <dbReference type="SAM" id="MobiDB-lite"/>
    </source>
</evidence>
<dbReference type="Gene3D" id="4.10.280.10">
    <property type="entry name" value="Helix-loop-helix DNA-binding domain"/>
    <property type="match status" value="1"/>
</dbReference>
<evidence type="ECO:0000313" key="13">
    <source>
        <dbReference type="EMBL" id="ALC44177.1"/>
    </source>
</evidence>
<feature type="region of interest" description="Disordered" evidence="11">
    <location>
        <begin position="387"/>
        <end position="439"/>
    </location>
</feature>
<dbReference type="OMA" id="QLCQHIP"/>
<keyword evidence="5" id="KW-1133">Transmembrane helix</keyword>
<gene>
    <name evidence="13" type="ORF">Dbus_chr3Lg1343</name>
</gene>
<evidence type="ECO:0000256" key="1">
    <source>
        <dbReference type="ARBA" id="ARBA00004123"/>
    </source>
</evidence>
<evidence type="ECO:0000256" key="5">
    <source>
        <dbReference type="ARBA" id="ARBA00022989"/>
    </source>
</evidence>
<keyword evidence="7" id="KW-0238">DNA-binding</keyword>
<evidence type="ECO:0000259" key="12">
    <source>
        <dbReference type="PROSITE" id="PS50888"/>
    </source>
</evidence>
<dbReference type="SMART" id="SM00353">
    <property type="entry name" value="HLH"/>
    <property type="match status" value="1"/>
</dbReference>
<keyword evidence="10" id="KW-0539">Nucleus</keyword>
<feature type="compositionally biased region" description="Polar residues" evidence="11">
    <location>
        <begin position="400"/>
        <end position="419"/>
    </location>
</feature>
<comment type="subcellular location">
    <subcellularLocation>
        <location evidence="2">Endoplasmic reticulum membrane</location>
        <topology evidence="2">Multi-pass membrane protein</topology>
    </subcellularLocation>
    <subcellularLocation>
        <location evidence="1">Nucleus</location>
    </subcellularLocation>
</comment>
<evidence type="ECO:0000256" key="6">
    <source>
        <dbReference type="ARBA" id="ARBA00023015"/>
    </source>
</evidence>
<evidence type="ECO:0000256" key="3">
    <source>
        <dbReference type="ARBA" id="ARBA00022692"/>
    </source>
</evidence>
<feature type="region of interest" description="Disordered" evidence="11">
    <location>
        <begin position="786"/>
        <end position="807"/>
    </location>
</feature>
<feature type="compositionally biased region" description="Low complexity" evidence="11">
    <location>
        <begin position="786"/>
        <end position="802"/>
    </location>
</feature>
<sequence length="1119" mass="124777">MDSLEIDSLDMEYVSNDALELFKEEDALQMIEQMVPSDMLNSFLSEMDLDHAQLNEEISLEMNESPLLLECAMNMPQHSPLIQQQQQHQPQQQQLQQDPLIKTEHASPVHKPAISGQWHAGTNLNYGPQVLPPLLKPQPTATIHHMDASKQQTPSPITILYTPPPSNGYVFQLAPDTSPRATNEVAAKKPQPLLPADEPNFTLMYMPNNGTIIPPANSNTLLESVAVAKTPAKPVKLGMAPTPKTSPEFKPSQAPTPPAVIVNAATGNAKVAIQRVQPKVKEVKRSAHNAIERRYRTSINDKIIELKNLVVGEPAKLNKSAVLRKSIDKIRDLERQNYELKTLVQGLQRELMSRDGSKVKDLLQLGSTALGSGSSSKKRRNLSLACDTETGLTPPRSDVSDPSLSPQHSDISMPSSPYGGSTVSCSSRTSSKEATSSPMHGMATHSRLALCMFMFAILAVNPFKMLLTTQFGDDLESDALGVRQRRSILAFKADDDGNMLNWQHNTWLWILNTMLLLCCLVKLLVYGDPQLDVQTDAYYQQKQRAESSFAQGQASQAQSAYINCLHMFGQSLPASRLECWLQTTWQFMRFMLHRLWLLRVLSTRAGGLCCNATARKRALSSARELALLYDRLNQLLLTGERSCDRNGVLLALSASNMAEVASSLLTPREIIGIHVMTALRLKRSAPKFLQALCARYYMSRARQECRRMSASEETLELLWAFTPYGYGYFSAHVFDYELKAGEQDGFFTSLRNRCDPSAHATKQYREHLLYKAIQCLVGADSNRSNAAAAHTSNNNNNNNNEAEQQQHSGTIVSNVLKYTSLLRDTLWSDEQAADVDNSSVVWWANVLEIAVHWLLGEDTLAEQLYDSVKQLPKPLHQCSDTEQLPKALLAGLRAKMILHMNNGNTLDKRLKQSTNKLCDESSQQLQECLTLNRITHAKGIKLLFQLLTCDWLLETRTALWELEHMDIEDDGYYQVPGDVLEKFQTDLNSLRSIVENIPNAQSRIYLYEAVCRLMAGASPCPTQQLLDRSLRSRNAHSSIFCGSKDRRHQNFEGGERERAAAMYVACKYLPPALLSSPGERAGLLAEAAKTLEKVGDKRKLKECYQLMKSLGSGGATVKA</sequence>
<keyword evidence="6" id="KW-0805">Transcription regulation</keyword>
<name>A0A0M4EHS4_DROBS</name>
<protein>
    <submittedName>
        <fullName evidence="13">HLH106</fullName>
    </submittedName>
</protein>